<keyword evidence="6" id="KW-1185">Reference proteome</keyword>
<dbReference type="InterPro" id="IPR050261">
    <property type="entry name" value="FrsA_esterase"/>
</dbReference>
<organism evidence="5 6">
    <name type="scientific">Cryptosporangium minutisporangium</name>
    <dbReference type="NCBI Taxonomy" id="113569"/>
    <lineage>
        <taxon>Bacteria</taxon>
        <taxon>Bacillati</taxon>
        <taxon>Actinomycetota</taxon>
        <taxon>Actinomycetes</taxon>
        <taxon>Cryptosporangiales</taxon>
        <taxon>Cryptosporangiaceae</taxon>
        <taxon>Cryptosporangium</taxon>
    </lineage>
</organism>
<dbReference type="Gene3D" id="3.40.50.1820">
    <property type="entry name" value="alpha/beta hydrolase"/>
    <property type="match status" value="1"/>
</dbReference>
<name>A0ABP6ST26_9ACTN</name>
<dbReference type="Proteomes" id="UP001501676">
    <property type="component" value="Unassembled WGS sequence"/>
</dbReference>
<sequence length="303" mass="32475">MYDDVLSFLRSPGRSRRGRIPLPGFLLIIAALVAGGLTAAPTAQAADNPYQRGPDPTNASIEATTGPFAVDSQPIVGATGFGGGQIYYPRDTSQTYGAVVIVPGFLSVWAQLNWLGPRLASQGFVVVGIETSGTTDLPDARGNQALAALDWATNRSSVASRIDRTRLAAAGWSMGGGGLRRAALQRPSLKAIVGMAPWNGERNWSSVTVPTMFFGGSSDVVASPNDHAKPFYNSITRAEKDYIELRNADHFFPTSANTTMAKYFISWLKRWVDNDTRYTQFLCPGPSTGLFAPVSASMNTCPF</sequence>
<reference evidence="6" key="1">
    <citation type="journal article" date="2019" name="Int. J. Syst. Evol. Microbiol.">
        <title>The Global Catalogue of Microorganisms (GCM) 10K type strain sequencing project: providing services to taxonomists for standard genome sequencing and annotation.</title>
        <authorList>
            <consortium name="The Broad Institute Genomics Platform"/>
            <consortium name="The Broad Institute Genome Sequencing Center for Infectious Disease"/>
            <person name="Wu L."/>
            <person name="Ma J."/>
        </authorList>
    </citation>
    <scope>NUCLEOTIDE SEQUENCE [LARGE SCALE GENOMIC DNA]</scope>
    <source>
        <strain evidence="6">JCM 9458</strain>
    </source>
</reference>
<dbReference type="PANTHER" id="PTHR22946:SF9">
    <property type="entry name" value="POLYKETIDE TRANSFERASE AF380"/>
    <property type="match status" value="1"/>
</dbReference>
<evidence type="ECO:0000313" key="5">
    <source>
        <dbReference type="EMBL" id="GAA3384234.1"/>
    </source>
</evidence>
<feature type="chain" id="PRO_5045274179" evidence="3">
    <location>
        <begin position="46"/>
        <end position="303"/>
    </location>
</feature>
<protein>
    <submittedName>
        <fullName evidence="5">Lipase</fullName>
    </submittedName>
</protein>
<evidence type="ECO:0000313" key="6">
    <source>
        <dbReference type="Proteomes" id="UP001501676"/>
    </source>
</evidence>
<dbReference type="InterPro" id="IPR041127">
    <property type="entry name" value="PET_hydrolase/cutinase-like"/>
</dbReference>
<gene>
    <name evidence="5" type="ORF">GCM10020369_13160</name>
</gene>
<proteinExistence type="inferred from homology"/>
<dbReference type="SUPFAM" id="SSF53474">
    <property type="entry name" value="alpha/beta-Hydrolases"/>
    <property type="match status" value="1"/>
</dbReference>
<keyword evidence="3" id="KW-0732">Signal</keyword>
<evidence type="ECO:0000256" key="1">
    <source>
        <dbReference type="ARBA" id="ARBA00008645"/>
    </source>
</evidence>
<dbReference type="InterPro" id="IPR029058">
    <property type="entry name" value="AB_hydrolase_fold"/>
</dbReference>
<dbReference type="EMBL" id="BAAAYN010000007">
    <property type="protein sequence ID" value="GAA3384234.1"/>
    <property type="molecule type" value="Genomic_DNA"/>
</dbReference>
<dbReference type="PANTHER" id="PTHR22946">
    <property type="entry name" value="DIENELACTONE HYDROLASE DOMAIN-CONTAINING PROTEIN-RELATED"/>
    <property type="match status" value="1"/>
</dbReference>
<keyword evidence="2" id="KW-0378">Hydrolase</keyword>
<comment type="caution">
    <text evidence="5">The sequence shown here is derived from an EMBL/GenBank/DDBJ whole genome shotgun (WGS) entry which is preliminary data.</text>
</comment>
<feature type="signal peptide" evidence="3">
    <location>
        <begin position="1"/>
        <end position="45"/>
    </location>
</feature>
<comment type="similarity">
    <text evidence="1">Belongs to the AB hydrolase superfamily.</text>
</comment>
<evidence type="ECO:0000256" key="2">
    <source>
        <dbReference type="ARBA" id="ARBA00022801"/>
    </source>
</evidence>
<feature type="domain" description="PET hydrolase/cutinase-like" evidence="4">
    <location>
        <begin position="44"/>
        <end position="302"/>
    </location>
</feature>
<accession>A0ABP6ST26</accession>
<dbReference type="Pfam" id="PF12740">
    <property type="entry name" value="PETase"/>
    <property type="match status" value="1"/>
</dbReference>
<evidence type="ECO:0000259" key="4">
    <source>
        <dbReference type="Pfam" id="PF12740"/>
    </source>
</evidence>
<evidence type="ECO:0000256" key="3">
    <source>
        <dbReference type="SAM" id="SignalP"/>
    </source>
</evidence>